<comment type="similarity">
    <text evidence="2">Belongs to the OmpP1/FadL family.</text>
</comment>
<dbReference type="Proteomes" id="UP000237222">
    <property type="component" value="Unassembled WGS sequence"/>
</dbReference>
<dbReference type="OrthoDB" id="19849at2"/>
<evidence type="ECO:0000256" key="5">
    <source>
        <dbReference type="ARBA" id="ARBA00022729"/>
    </source>
</evidence>
<dbReference type="Gene3D" id="2.40.160.60">
    <property type="entry name" value="Outer membrane protein transport protein (OMPP1/FadL/TodX)"/>
    <property type="match status" value="1"/>
</dbReference>
<evidence type="ECO:0000256" key="8">
    <source>
        <dbReference type="SAM" id="SignalP"/>
    </source>
</evidence>
<name>A0A2S4HCB2_9GAMM</name>
<protein>
    <recommendedName>
        <fullName evidence="11">Aromatic hydrocarbon degradation protein</fullName>
    </recommendedName>
</protein>
<dbReference type="GO" id="GO:0015483">
    <property type="term" value="F:long-chain fatty acid transporting porin activity"/>
    <property type="evidence" value="ECO:0007669"/>
    <property type="project" value="TreeGrafter"/>
</dbReference>
<dbReference type="PANTHER" id="PTHR35093:SF8">
    <property type="entry name" value="OUTER MEMBRANE PROTEIN NMB0088-RELATED"/>
    <property type="match status" value="1"/>
</dbReference>
<proteinExistence type="inferred from homology"/>
<dbReference type="Pfam" id="PF03349">
    <property type="entry name" value="Toluene_X"/>
    <property type="match status" value="1"/>
</dbReference>
<keyword evidence="7" id="KW-0998">Cell outer membrane</keyword>
<evidence type="ECO:0000313" key="10">
    <source>
        <dbReference type="Proteomes" id="UP000237222"/>
    </source>
</evidence>
<accession>A0A2S4HCB2</accession>
<feature type="signal peptide" evidence="8">
    <location>
        <begin position="1"/>
        <end position="24"/>
    </location>
</feature>
<keyword evidence="4" id="KW-0812">Transmembrane</keyword>
<evidence type="ECO:0000256" key="6">
    <source>
        <dbReference type="ARBA" id="ARBA00023136"/>
    </source>
</evidence>
<dbReference type="SUPFAM" id="SSF56935">
    <property type="entry name" value="Porins"/>
    <property type="match status" value="1"/>
</dbReference>
<evidence type="ECO:0000256" key="4">
    <source>
        <dbReference type="ARBA" id="ARBA00022692"/>
    </source>
</evidence>
<evidence type="ECO:0000256" key="2">
    <source>
        <dbReference type="ARBA" id="ARBA00008163"/>
    </source>
</evidence>
<comment type="subcellular location">
    <subcellularLocation>
        <location evidence="1">Cell outer membrane</location>
        <topology evidence="1">Multi-pass membrane protein</topology>
    </subcellularLocation>
</comment>
<dbReference type="GO" id="GO:0009279">
    <property type="term" value="C:cell outer membrane"/>
    <property type="evidence" value="ECO:0007669"/>
    <property type="project" value="UniProtKB-SubCell"/>
</dbReference>
<organism evidence="9 10">
    <name type="scientific">Zhongshania marina</name>
    <dbReference type="NCBI Taxonomy" id="2304603"/>
    <lineage>
        <taxon>Bacteria</taxon>
        <taxon>Pseudomonadati</taxon>
        <taxon>Pseudomonadota</taxon>
        <taxon>Gammaproteobacteria</taxon>
        <taxon>Cellvibrionales</taxon>
        <taxon>Spongiibacteraceae</taxon>
        <taxon>Zhongshania</taxon>
    </lineage>
</organism>
<feature type="chain" id="PRO_5015409824" description="Aromatic hydrocarbon degradation protein" evidence="8">
    <location>
        <begin position="25"/>
        <end position="425"/>
    </location>
</feature>
<dbReference type="InterPro" id="IPR005017">
    <property type="entry name" value="OMPP1/FadL/TodX"/>
</dbReference>
<keyword evidence="6" id="KW-0472">Membrane</keyword>
<evidence type="ECO:0008006" key="11">
    <source>
        <dbReference type="Google" id="ProtNLM"/>
    </source>
</evidence>
<sequence>MKTPYGRNLFLLLAALCLSPMSFAANGLYLTAYGAEQTGLGGADIANSDDTGSLIANPAGLANIELSHSDYSATGFSIARIAHRDEYNHDVRVSNELGGVVGAGYAQRLADKNIVIGAGVNVAGGLGYVYDNINTAFGTKDDLNAMFSLFRFSGGAAWNISEDLRLGFVVAATYATAEQTLFEDTSVADANQTFFGVKIRDLNGWGSDIKIGMQYDVSPELTVGLNYTSQSKIDLDGGKMTVNYNAIGNGRVKYSNVSMRGLETPQEFGIGAHWKLKPDFAIALEANWFDWAGATRRLEIKASKPNGPAPVDSLSQISSVKMHSRIVYSIGIEKTLSSGDILRAGYSYHSLIINKSSLSPTFALTPQHDYALAYGTKLNKHWLMDIAFAYQPRKSVQYNNPELPFGDSVETNESFSAHFTLSKLP</sequence>
<evidence type="ECO:0000313" key="9">
    <source>
        <dbReference type="EMBL" id="POP51646.1"/>
    </source>
</evidence>
<dbReference type="RefSeq" id="WP_103685475.1">
    <property type="nucleotide sequence ID" value="NZ_PQGG01000036.1"/>
</dbReference>
<reference evidence="9 10" key="1">
    <citation type="submission" date="2018-01" db="EMBL/GenBank/DDBJ databases">
        <authorList>
            <person name="Yu X.-D."/>
        </authorList>
    </citation>
    <scope>NUCLEOTIDE SEQUENCE [LARGE SCALE GENOMIC DNA]</scope>
    <source>
        <strain evidence="9 10">ZX-21</strain>
    </source>
</reference>
<comment type="caution">
    <text evidence="9">The sequence shown here is derived from an EMBL/GenBank/DDBJ whole genome shotgun (WGS) entry which is preliminary data.</text>
</comment>
<keyword evidence="3" id="KW-1134">Transmembrane beta strand</keyword>
<gene>
    <name evidence="9" type="ORF">C0068_15920</name>
</gene>
<evidence type="ECO:0000256" key="3">
    <source>
        <dbReference type="ARBA" id="ARBA00022452"/>
    </source>
</evidence>
<keyword evidence="5 8" id="KW-0732">Signal</keyword>
<dbReference type="EMBL" id="PQGG01000036">
    <property type="protein sequence ID" value="POP51646.1"/>
    <property type="molecule type" value="Genomic_DNA"/>
</dbReference>
<evidence type="ECO:0000256" key="1">
    <source>
        <dbReference type="ARBA" id="ARBA00004571"/>
    </source>
</evidence>
<dbReference type="PANTHER" id="PTHR35093">
    <property type="entry name" value="OUTER MEMBRANE PROTEIN NMB0088-RELATED"/>
    <property type="match status" value="1"/>
</dbReference>
<evidence type="ECO:0000256" key="7">
    <source>
        <dbReference type="ARBA" id="ARBA00023237"/>
    </source>
</evidence>
<dbReference type="AlphaFoldDB" id="A0A2S4HCB2"/>